<protein>
    <submittedName>
        <fullName evidence="8">SigE family RNA polymerase sigma factor</fullName>
    </submittedName>
</protein>
<dbReference type="NCBIfam" id="TIGR02983">
    <property type="entry name" value="SigE-fam_strep"/>
    <property type="match status" value="1"/>
</dbReference>
<dbReference type="Gene3D" id="1.10.10.10">
    <property type="entry name" value="Winged helix-like DNA-binding domain superfamily/Winged helix DNA-binding domain"/>
    <property type="match status" value="1"/>
</dbReference>
<dbReference type="SUPFAM" id="SSF88946">
    <property type="entry name" value="Sigma2 domain of RNA polymerase sigma factors"/>
    <property type="match status" value="1"/>
</dbReference>
<feature type="domain" description="RNA polymerase sigma-70 region 2" evidence="6">
    <location>
        <begin position="10"/>
        <end position="76"/>
    </location>
</feature>
<dbReference type="InterPro" id="IPR014284">
    <property type="entry name" value="RNA_pol_sigma-70_dom"/>
</dbReference>
<dbReference type="InterPro" id="IPR039425">
    <property type="entry name" value="RNA_pol_sigma-70-like"/>
</dbReference>
<keyword evidence="4" id="KW-0238">DNA-binding</keyword>
<evidence type="ECO:0000259" key="7">
    <source>
        <dbReference type="Pfam" id="PF08281"/>
    </source>
</evidence>
<name>A0ABR7LLB8_9ACTN</name>
<dbReference type="InterPro" id="IPR007627">
    <property type="entry name" value="RNA_pol_sigma70_r2"/>
</dbReference>
<comment type="similarity">
    <text evidence="1">Belongs to the sigma-70 factor family. ECF subfamily.</text>
</comment>
<keyword evidence="9" id="KW-1185">Reference proteome</keyword>
<evidence type="ECO:0000256" key="5">
    <source>
        <dbReference type="ARBA" id="ARBA00023163"/>
    </source>
</evidence>
<dbReference type="NCBIfam" id="TIGR02937">
    <property type="entry name" value="sigma70-ECF"/>
    <property type="match status" value="1"/>
</dbReference>
<dbReference type="EMBL" id="JABVEC010000005">
    <property type="protein sequence ID" value="MBC6465661.1"/>
    <property type="molecule type" value="Genomic_DNA"/>
</dbReference>
<evidence type="ECO:0000313" key="8">
    <source>
        <dbReference type="EMBL" id="MBC6465661.1"/>
    </source>
</evidence>
<evidence type="ECO:0000256" key="4">
    <source>
        <dbReference type="ARBA" id="ARBA00023125"/>
    </source>
</evidence>
<reference evidence="8 9" key="1">
    <citation type="submission" date="2020-06" db="EMBL/GenBank/DDBJ databases">
        <title>Actinomadura xiongansis sp. nov., isolated from soil of Baiyangdian.</title>
        <authorList>
            <person name="Zhang X."/>
        </authorList>
    </citation>
    <scope>NUCLEOTIDE SEQUENCE [LARGE SCALE GENOMIC DNA]</scope>
    <source>
        <strain evidence="8 9">HBUM206468</strain>
    </source>
</reference>
<dbReference type="InterPro" id="IPR036388">
    <property type="entry name" value="WH-like_DNA-bd_sf"/>
</dbReference>
<dbReference type="InterPro" id="IPR013325">
    <property type="entry name" value="RNA_pol_sigma_r2"/>
</dbReference>
<dbReference type="CDD" id="cd06171">
    <property type="entry name" value="Sigma70_r4"/>
    <property type="match status" value="1"/>
</dbReference>
<dbReference type="InterPro" id="IPR014325">
    <property type="entry name" value="RNA_pol_sigma-E_actinobac"/>
</dbReference>
<keyword evidence="3" id="KW-0731">Sigma factor</keyword>
<dbReference type="SUPFAM" id="SSF88659">
    <property type="entry name" value="Sigma3 and sigma4 domains of RNA polymerase sigma factors"/>
    <property type="match status" value="1"/>
</dbReference>
<organism evidence="8 9">
    <name type="scientific">Actinomadura alba</name>
    <dbReference type="NCBI Taxonomy" id="406431"/>
    <lineage>
        <taxon>Bacteria</taxon>
        <taxon>Bacillati</taxon>
        <taxon>Actinomycetota</taxon>
        <taxon>Actinomycetes</taxon>
        <taxon>Streptosporangiales</taxon>
        <taxon>Thermomonosporaceae</taxon>
        <taxon>Actinomadura</taxon>
    </lineage>
</organism>
<dbReference type="RefSeq" id="WP_187242676.1">
    <property type="nucleotide sequence ID" value="NZ_BAAAOK010000006.1"/>
</dbReference>
<dbReference type="PANTHER" id="PTHR43133">
    <property type="entry name" value="RNA POLYMERASE ECF-TYPE SIGMA FACTO"/>
    <property type="match status" value="1"/>
</dbReference>
<evidence type="ECO:0000256" key="1">
    <source>
        <dbReference type="ARBA" id="ARBA00010641"/>
    </source>
</evidence>
<sequence length="180" mass="20505">MSDSGFTDFVKAIRPDMRRQAYLLCGDWYEADDLVQQTLIKVLLRWQGLDRRDELAGYTRTVLVRTFISDHRAPRWSREFPYDRLPEPDPEHGAQEGVADRLLLLDALARLTLRQRAAIVLLYWEHLSANEAADILDCSVSTVRSQAFRALARLRSILRAETLPAGSRLTGSDGSDMTDE</sequence>
<dbReference type="InterPro" id="IPR013324">
    <property type="entry name" value="RNA_pol_sigma_r3/r4-like"/>
</dbReference>
<evidence type="ECO:0000256" key="3">
    <source>
        <dbReference type="ARBA" id="ARBA00023082"/>
    </source>
</evidence>
<dbReference type="Proteomes" id="UP000805614">
    <property type="component" value="Unassembled WGS sequence"/>
</dbReference>
<dbReference type="PANTHER" id="PTHR43133:SF50">
    <property type="entry name" value="ECF RNA POLYMERASE SIGMA FACTOR SIGM"/>
    <property type="match status" value="1"/>
</dbReference>
<dbReference type="Pfam" id="PF08281">
    <property type="entry name" value="Sigma70_r4_2"/>
    <property type="match status" value="1"/>
</dbReference>
<evidence type="ECO:0000259" key="6">
    <source>
        <dbReference type="Pfam" id="PF04542"/>
    </source>
</evidence>
<evidence type="ECO:0000313" key="9">
    <source>
        <dbReference type="Proteomes" id="UP000805614"/>
    </source>
</evidence>
<keyword evidence="2" id="KW-0805">Transcription regulation</keyword>
<dbReference type="Pfam" id="PF04542">
    <property type="entry name" value="Sigma70_r2"/>
    <property type="match status" value="1"/>
</dbReference>
<evidence type="ECO:0000256" key="2">
    <source>
        <dbReference type="ARBA" id="ARBA00023015"/>
    </source>
</evidence>
<dbReference type="Gene3D" id="1.10.1740.10">
    <property type="match status" value="1"/>
</dbReference>
<dbReference type="InterPro" id="IPR013249">
    <property type="entry name" value="RNA_pol_sigma70_r4_t2"/>
</dbReference>
<accession>A0ABR7LLB8</accession>
<proteinExistence type="inferred from homology"/>
<comment type="caution">
    <text evidence="8">The sequence shown here is derived from an EMBL/GenBank/DDBJ whole genome shotgun (WGS) entry which is preliminary data.</text>
</comment>
<keyword evidence="5" id="KW-0804">Transcription</keyword>
<feature type="domain" description="RNA polymerase sigma factor 70 region 4 type 2" evidence="7">
    <location>
        <begin position="102"/>
        <end position="154"/>
    </location>
</feature>
<gene>
    <name evidence="8" type="ORF">HKK74_09150</name>
</gene>